<feature type="transmembrane region" description="Helical" evidence="4">
    <location>
        <begin position="373"/>
        <end position="395"/>
    </location>
</feature>
<keyword evidence="2" id="KW-0418">Kinase</keyword>
<dbReference type="RefSeq" id="WP_260991834.1">
    <property type="nucleotide sequence ID" value="NZ_JAODWD010000001.1"/>
</dbReference>
<evidence type="ECO:0000256" key="2">
    <source>
        <dbReference type="ARBA" id="ARBA00022777"/>
    </source>
</evidence>
<accession>A0ABT2M883</accession>
<evidence type="ECO:0000256" key="3">
    <source>
        <dbReference type="ARBA" id="ARBA00023012"/>
    </source>
</evidence>
<feature type="transmembrane region" description="Helical" evidence="4">
    <location>
        <begin position="103"/>
        <end position="123"/>
    </location>
</feature>
<dbReference type="PANTHER" id="PTHR24421">
    <property type="entry name" value="NITRATE/NITRITE SENSOR PROTEIN NARX-RELATED"/>
    <property type="match status" value="1"/>
</dbReference>
<organism evidence="6 7">
    <name type="scientific">Mycobacterium deserti</name>
    <dbReference type="NCBI Taxonomy" id="2978347"/>
    <lineage>
        <taxon>Bacteria</taxon>
        <taxon>Bacillati</taxon>
        <taxon>Actinomycetota</taxon>
        <taxon>Actinomycetes</taxon>
        <taxon>Mycobacteriales</taxon>
        <taxon>Mycobacteriaceae</taxon>
        <taxon>Mycobacterium</taxon>
    </lineage>
</organism>
<evidence type="ECO:0000256" key="4">
    <source>
        <dbReference type="SAM" id="Phobius"/>
    </source>
</evidence>
<evidence type="ECO:0000259" key="5">
    <source>
        <dbReference type="Pfam" id="PF02518"/>
    </source>
</evidence>
<comment type="caution">
    <text evidence="6">The sequence shown here is derived from an EMBL/GenBank/DDBJ whole genome shotgun (WGS) entry which is preliminary data.</text>
</comment>
<feature type="transmembrane region" description="Helical" evidence="4">
    <location>
        <begin position="58"/>
        <end position="83"/>
    </location>
</feature>
<keyword evidence="4" id="KW-1133">Transmembrane helix</keyword>
<dbReference type="Gene3D" id="3.30.565.10">
    <property type="entry name" value="Histidine kinase-like ATPase, C-terminal domain"/>
    <property type="match status" value="1"/>
</dbReference>
<name>A0ABT2M883_9MYCO</name>
<feature type="domain" description="Histidine kinase/HSP90-like ATPase" evidence="5">
    <location>
        <begin position="241"/>
        <end position="322"/>
    </location>
</feature>
<dbReference type="InterPro" id="IPR003594">
    <property type="entry name" value="HATPase_dom"/>
</dbReference>
<feature type="transmembrane region" description="Helical" evidence="4">
    <location>
        <begin position="347"/>
        <end position="367"/>
    </location>
</feature>
<dbReference type="EMBL" id="JAODWD010000001">
    <property type="protein sequence ID" value="MCT7657819.1"/>
    <property type="molecule type" value="Genomic_DNA"/>
</dbReference>
<reference evidence="7" key="1">
    <citation type="submission" date="2023-07" db="EMBL/GenBank/DDBJ databases">
        <authorList>
            <person name="Deng Y."/>
            <person name="Zhang Y.-Q."/>
        </authorList>
    </citation>
    <scope>NUCLEOTIDE SEQUENCE [LARGE SCALE GENOMIC DNA]</scope>
    <source>
        <strain evidence="7">CPCC 205710</strain>
    </source>
</reference>
<dbReference type="InterPro" id="IPR050482">
    <property type="entry name" value="Sensor_HK_TwoCompSys"/>
</dbReference>
<keyword evidence="1" id="KW-0808">Transferase</keyword>
<keyword evidence="7" id="KW-1185">Reference proteome</keyword>
<keyword evidence="3" id="KW-0902">Two-component regulatory system</keyword>
<keyword evidence="4" id="KW-0812">Transmembrane</keyword>
<dbReference type="PANTHER" id="PTHR24421:SF61">
    <property type="entry name" value="OXYGEN SENSOR HISTIDINE KINASE NREB"/>
    <property type="match status" value="1"/>
</dbReference>
<evidence type="ECO:0000313" key="6">
    <source>
        <dbReference type="EMBL" id="MCT7657819.1"/>
    </source>
</evidence>
<dbReference type="Proteomes" id="UP001206639">
    <property type="component" value="Unassembled WGS sequence"/>
</dbReference>
<gene>
    <name evidence="6" type="ORF">N4S67_05240</name>
</gene>
<sequence length="709" mass="75470">MVLLAALAGWALYRLATRSLRSVFTVIDCMFVVAVCAAAPVMSAEVAAFPLANVQTAVLSATVIGFAVALPVVASVPMAALMLGAYGWGMAAVVGWKNVPTSISLHYVSLAAVMGVLLRLTLLRVEAAAKRARDDYLAADDLRARVAAATRQYEVEQFALLHDTAASTLLLVADGTAIPPSKLAAQAQSALAVLDGHRSAPSGHLIDVVASVREIARGARTPVQFRGSSELWLDGEVCRAVQAAAREVLNNVDRHADATRVWVDFSDHRLAITDDGRGLGPHWRVGRGIFDSIVGRMNRVGGNAAIRSDPGGGTTVELVWPHTLHHTLAPDAVTDADRLVARVRRGYGLALVGWALLVTALSVPALGTNGHTMTQLALVLAAVMGCLAALPLLYGRFGALRWLGIGLLIGTAVLQPVLLPAEAVCTSAQWSLWVAGWGLPALLLGLRLAVAFSILAAFCAGACASTMIRASSDATVGELGLLYASLGVLLVATQFADRIFADAVAQTHARTQAHLDLLARQRAAAAAHGDFRRRIIEVRRRVEPLLEELSRGAPIDERLRRSARMESQRIRTFLDLRSPREHDLVRALRPAMDAAIQRNVDITVHVQSGVPDLDGAAIESLAAQIAGIVEKCTSTARVVLTCADEEVMVSVVCRGFIGDVCAGTTDGRLEVVKRDDTTWITIRRDIPPTSHDGSFDDACDATHFSSTNR</sequence>
<keyword evidence="4" id="KW-0472">Membrane</keyword>
<evidence type="ECO:0000313" key="7">
    <source>
        <dbReference type="Proteomes" id="UP001206639"/>
    </source>
</evidence>
<dbReference type="SUPFAM" id="SSF55874">
    <property type="entry name" value="ATPase domain of HSP90 chaperone/DNA topoisomerase II/histidine kinase"/>
    <property type="match status" value="1"/>
</dbReference>
<dbReference type="Pfam" id="PF02518">
    <property type="entry name" value="HATPase_c"/>
    <property type="match status" value="1"/>
</dbReference>
<protein>
    <recommendedName>
        <fullName evidence="5">Histidine kinase/HSP90-like ATPase domain-containing protein</fullName>
    </recommendedName>
</protein>
<feature type="transmembrane region" description="Helical" evidence="4">
    <location>
        <begin position="476"/>
        <end position="496"/>
    </location>
</feature>
<feature type="transmembrane region" description="Helical" evidence="4">
    <location>
        <begin position="31"/>
        <end position="51"/>
    </location>
</feature>
<feature type="transmembrane region" description="Helical" evidence="4">
    <location>
        <begin position="402"/>
        <end position="421"/>
    </location>
</feature>
<feature type="transmembrane region" description="Helical" evidence="4">
    <location>
        <begin position="441"/>
        <end position="464"/>
    </location>
</feature>
<dbReference type="InterPro" id="IPR036890">
    <property type="entry name" value="HATPase_C_sf"/>
</dbReference>
<evidence type="ECO:0000256" key="1">
    <source>
        <dbReference type="ARBA" id="ARBA00022679"/>
    </source>
</evidence>
<proteinExistence type="predicted"/>